<reference evidence="2 3" key="1">
    <citation type="submission" date="2024-09" db="EMBL/GenBank/DDBJ databases">
        <title>Novel species of the genus Pelomonas and Roseateles isolated from streams.</title>
        <authorList>
            <person name="Lu H."/>
        </authorList>
    </citation>
    <scope>NUCLEOTIDE SEQUENCE [LARGE SCALE GENOMIC DNA]</scope>
    <source>
        <strain evidence="2 3">BYS96W</strain>
    </source>
</reference>
<accession>A0ABW7G7I8</accession>
<dbReference type="EMBL" id="JBIGIA010000009">
    <property type="protein sequence ID" value="MFG6457880.1"/>
    <property type="molecule type" value="Genomic_DNA"/>
</dbReference>
<protein>
    <submittedName>
        <fullName evidence="2">Uncharacterized protein</fullName>
    </submittedName>
</protein>
<organism evidence="2 3">
    <name type="scientific">Pelomonas nitida</name>
    <dbReference type="NCBI Taxonomy" id="3299027"/>
    <lineage>
        <taxon>Bacteria</taxon>
        <taxon>Pseudomonadati</taxon>
        <taxon>Pseudomonadota</taxon>
        <taxon>Betaproteobacteria</taxon>
        <taxon>Burkholderiales</taxon>
        <taxon>Sphaerotilaceae</taxon>
        <taxon>Roseateles</taxon>
    </lineage>
</organism>
<dbReference type="Proteomes" id="UP001606305">
    <property type="component" value="Unassembled WGS sequence"/>
</dbReference>
<keyword evidence="1" id="KW-0732">Signal</keyword>
<feature type="signal peptide" evidence="1">
    <location>
        <begin position="1"/>
        <end position="41"/>
    </location>
</feature>
<dbReference type="RefSeq" id="WP_394488735.1">
    <property type="nucleotide sequence ID" value="NZ_JBIGIA010000009.1"/>
</dbReference>
<sequence>MSRPTHTEDDMTNPAIDMARRSLRHLLAALLAATIAAPAAAFTPDETAWIETINDFAADVADMGVPISIAVIKDADDKTSPVSMAWMGGRCVFIVSAAGNSYSQEVQRYARSAATARLAAVAHEYWHCLQVRGIERGDADMPPVRSPQAEAMADAFAVLWIYCTHPDRYRDALAFFRKLRSHSPSGMYSMSGSAIDEAAEKAERGHSCSKQTVGAV</sequence>
<keyword evidence="3" id="KW-1185">Reference proteome</keyword>
<comment type="caution">
    <text evidence="2">The sequence shown here is derived from an EMBL/GenBank/DDBJ whole genome shotgun (WGS) entry which is preliminary data.</text>
</comment>
<gene>
    <name evidence="2" type="ORF">ACG00X_13640</name>
</gene>
<evidence type="ECO:0000256" key="1">
    <source>
        <dbReference type="SAM" id="SignalP"/>
    </source>
</evidence>
<evidence type="ECO:0000313" key="2">
    <source>
        <dbReference type="EMBL" id="MFG6457880.1"/>
    </source>
</evidence>
<feature type="chain" id="PRO_5046048553" evidence="1">
    <location>
        <begin position="42"/>
        <end position="216"/>
    </location>
</feature>
<proteinExistence type="predicted"/>
<evidence type="ECO:0000313" key="3">
    <source>
        <dbReference type="Proteomes" id="UP001606305"/>
    </source>
</evidence>
<name>A0ABW7G7I8_9BURK</name>